<proteinExistence type="predicted"/>
<name>A0ABW4MQE1_9BACI</name>
<sequence>MPKTRYSKVWNLDKLFLDGSNSSQLHNHIKQLEFKVKTYPMLVNRRESNLL</sequence>
<dbReference type="EMBL" id="JBHUEK010000017">
    <property type="protein sequence ID" value="MFD1779200.1"/>
    <property type="molecule type" value="Genomic_DNA"/>
</dbReference>
<organism evidence="1 2">
    <name type="scientific">Fredinandcohnia salidurans</name>
    <dbReference type="NCBI Taxonomy" id="2595041"/>
    <lineage>
        <taxon>Bacteria</taxon>
        <taxon>Bacillati</taxon>
        <taxon>Bacillota</taxon>
        <taxon>Bacilli</taxon>
        <taxon>Bacillales</taxon>
        <taxon>Bacillaceae</taxon>
        <taxon>Fredinandcohnia</taxon>
    </lineage>
</organism>
<evidence type="ECO:0000313" key="2">
    <source>
        <dbReference type="Proteomes" id="UP001597227"/>
    </source>
</evidence>
<comment type="caution">
    <text evidence="1">The sequence shown here is derived from an EMBL/GenBank/DDBJ whole genome shotgun (WGS) entry which is preliminary data.</text>
</comment>
<reference evidence="2" key="1">
    <citation type="journal article" date="2019" name="Int. J. Syst. Evol. Microbiol.">
        <title>The Global Catalogue of Microorganisms (GCM) 10K type strain sequencing project: providing services to taxonomists for standard genome sequencing and annotation.</title>
        <authorList>
            <consortium name="The Broad Institute Genomics Platform"/>
            <consortium name="The Broad Institute Genome Sequencing Center for Infectious Disease"/>
            <person name="Wu L."/>
            <person name="Ma J."/>
        </authorList>
    </citation>
    <scope>NUCLEOTIDE SEQUENCE [LARGE SCALE GENOMIC DNA]</scope>
    <source>
        <strain evidence="2">CCUG 15531</strain>
    </source>
</reference>
<evidence type="ECO:0000313" key="1">
    <source>
        <dbReference type="EMBL" id="MFD1779200.1"/>
    </source>
</evidence>
<gene>
    <name evidence="1" type="ORF">ACFSFW_11020</name>
</gene>
<keyword evidence="2" id="KW-1185">Reference proteome</keyword>
<dbReference type="Proteomes" id="UP001597227">
    <property type="component" value="Unassembled WGS sequence"/>
</dbReference>
<protein>
    <submittedName>
        <fullName evidence="1">Uncharacterized protein</fullName>
    </submittedName>
</protein>
<accession>A0ABW4MQE1</accession>
<dbReference type="RefSeq" id="WP_388038106.1">
    <property type="nucleotide sequence ID" value="NZ_JBHUEK010000017.1"/>
</dbReference>